<proteinExistence type="predicted"/>
<reference evidence="3" key="1">
    <citation type="journal article" date="2019" name="Int. J. Syst. Evol. Microbiol.">
        <title>The Global Catalogue of Microorganisms (GCM) 10K type strain sequencing project: providing services to taxonomists for standard genome sequencing and annotation.</title>
        <authorList>
            <consortium name="The Broad Institute Genomics Platform"/>
            <consortium name="The Broad Institute Genome Sequencing Center for Infectious Disease"/>
            <person name="Wu L."/>
            <person name="Ma J."/>
        </authorList>
    </citation>
    <scope>NUCLEOTIDE SEQUENCE [LARGE SCALE GENOMIC DNA]</scope>
    <source>
        <strain evidence="3">CGMCC 1.15643</strain>
    </source>
</reference>
<dbReference type="Proteomes" id="UP001595976">
    <property type="component" value="Unassembled WGS sequence"/>
</dbReference>
<gene>
    <name evidence="2" type="ORF">ACFPK2_08235</name>
</gene>
<accession>A0ABW0F439</accession>
<keyword evidence="3" id="KW-1185">Reference proteome</keyword>
<evidence type="ECO:0000313" key="3">
    <source>
        <dbReference type="Proteomes" id="UP001595976"/>
    </source>
</evidence>
<dbReference type="EMBL" id="JBHSLI010000003">
    <property type="protein sequence ID" value="MFC5292979.1"/>
    <property type="molecule type" value="Genomic_DNA"/>
</dbReference>
<evidence type="ECO:0000256" key="1">
    <source>
        <dbReference type="SAM" id="Coils"/>
    </source>
</evidence>
<sequence length="93" mass="10168">MSNHAFNLEMGSAVIGSSLANAIVQNNIRRRDERIAAEAEANSVASVRRLAAALATAQNEVAASRRREAAMQEEINRLRFDLGRAHAAIRRLV</sequence>
<organism evidence="2 3">
    <name type="scientific">Bosea minatitlanensis</name>
    <dbReference type="NCBI Taxonomy" id="128782"/>
    <lineage>
        <taxon>Bacteria</taxon>
        <taxon>Pseudomonadati</taxon>
        <taxon>Pseudomonadota</taxon>
        <taxon>Alphaproteobacteria</taxon>
        <taxon>Hyphomicrobiales</taxon>
        <taxon>Boseaceae</taxon>
        <taxon>Bosea</taxon>
    </lineage>
</organism>
<dbReference type="RefSeq" id="WP_260348454.1">
    <property type="nucleotide sequence ID" value="NZ_JAOAOS010000006.1"/>
</dbReference>
<name>A0ABW0F439_9HYPH</name>
<keyword evidence="1" id="KW-0175">Coiled coil</keyword>
<evidence type="ECO:0000313" key="2">
    <source>
        <dbReference type="EMBL" id="MFC5292979.1"/>
    </source>
</evidence>
<feature type="coiled-coil region" evidence="1">
    <location>
        <begin position="47"/>
        <end position="74"/>
    </location>
</feature>
<protein>
    <submittedName>
        <fullName evidence="2">Uncharacterized protein</fullName>
    </submittedName>
</protein>
<comment type="caution">
    <text evidence="2">The sequence shown here is derived from an EMBL/GenBank/DDBJ whole genome shotgun (WGS) entry which is preliminary data.</text>
</comment>